<evidence type="ECO:0000313" key="5">
    <source>
        <dbReference type="EMBL" id="MFC7335667.1"/>
    </source>
</evidence>
<dbReference type="SUPFAM" id="SSF53335">
    <property type="entry name" value="S-adenosyl-L-methionine-dependent methyltransferases"/>
    <property type="match status" value="1"/>
</dbReference>
<dbReference type="Proteomes" id="UP001596472">
    <property type="component" value="Unassembled WGS sequence"/>
</dbReference>
<dbReference type="Gene3D" id="1.20.1260.30">
    <property type="match status" value="1"/>
</dbReference>
<keyword evidence="2" id="KW-0680">Restriction system</keyword>
<sequence>MHWTEPASSDDSHAELEKRLWDAANSLWANAALKPSEFSPIVLGLIFLRYAETRFAAAAEEIGPSTGRGKIGPNSMSERCNHSADHFPDAGKMVIC</sequence>
<evidence type="ECO:0000259" key="4">
    <source>
        <dbReference type="Pfam" id="PF12161"/>
    </source>
</evidence>
<protein>
    <submittedName>
        <fullName evidence="5">Type I restriction-modification system subunit M N-terminal domain-containing protein</fullName>
    </submittedName>
</protein>
<reference evidence="6" key="1">
    <citation type="journal article" date="2019" name="Int. J. Syst. Evol. Microbiol.">
        <title>The Global Catalogue of Microorganisms (GCM) 10K type strain sequencing project: providing services to taxonomists for standard genome sequencing and annotation.</title>
        <authorList>
            <consortium name="The Broad Institute Genomics Platform"/>
            <consortium name="The Broad Institute Genome Sequencing Center for Infectious Disease"/>
            <person name="Wu L."/>
            <person name="Ma J."/>
        </authorList>
    </citation>
    <scope>NUCLEOTIDE SEQUENCE [LARGE SCALE GENOMIC DNA]</scope>
    <source>
        <strain evidence="6">CGMCC 4.1467</strain>
    </source>
</reference>
<evidence type="ECO:0000256" key="1">
    <source>
        <dbReference type="ARBA" id="ARBA00006594"/>
    </source>
</evidence>
<organism evidence="5 6">
    <name type="scientific">Haloferula chungangensis</name>
    <dbReference type="NCBI Taxonomy" id="1048331"/>
    <lineage>
        <taxon>Bacteria</taxon>
        <taxon>Pseudomonadati</taxon>
        <taxon>Verrucomicrobiota</taxon>
        <taxon>Verrucomicrobiia</taxon>
        <taxon>Verrucomicrobiales</taxon>
        <taxon>Verrucomicrobiaceae</taxon>
        <taxon>Haloferula</taxon>
    </lineage>
</organism>
<accession>A0ABW2L040</accession>
<dbReference type="InterPro" id="IPR038333">
    <property type="entry name" value="T1MK-like_N_sf"/>
</dbReference>
<feature type="region of interest" description="Disordered" evidence="3">
    <location>
        <begin position="63"/>
        <end position="83"/>
    </location>
</feature>
<dbReference type="Pfam" id="PF12161">
    <property type="entry name" value="HsdM_N"/>
    <property type="match status" value="1"/>
</dbReference>
<comment type="similarity">
    <text evidence="1">Belongs to the N(4)/N(6)-methyltransferase family.</text>
</comment>
<dbReference type="InterPro" id="IPR029063">
    <property type="entry name" value="SAM-dependent_MTases_sf"/>
</dbReference>
<dbReference type="RefSeq" id="WP_379708007.1">
    <property type="nucleotide sequence ID" value="NZ_JBHTBS010000001.1"/>
</dbReference>
<evidence type="ECO:0000256" key="3">
    <source>
        <dbReference type="SAM" id="MobiDB-lite"/>
    </source>
</evidence>
<proteinExistence type="inferred from homology"/>
<keyword evidence="6" id="KW-1185">Reference proteome</keyword>
<gene>
    <name evidence="5" type="ORF">ACFQY0_00640</name>
</gene>
<evidence type="ECO:0000313" key="6">
    <source>
        <dbReference type="Proteomes" id="UP001596472"/>
    </source>
</evidence>
<dbReference type="EMBL" id="JBHTBS010000001">
    <property type="protein sequence ID" value="MFC7335667.1"/>
    <property type="molecule type" value="Genomic_DNA"/>
</dbReference>
<comment type="caution">
    <text evidence="5">The sequence shown here is derived from an EMBL/GenBank/DDBJ whole genome shotgun (WGS) entry which is preliminary data.</text>
</comment>
<evidence type="ECO:0000256" key="2">
    <source>
        <dbReference type="ARBA" id="ARBA00022747"/>
    </source>
</evidence>
<dbReference type="InterPro" id="IPR022749">
    <property type="entry name" value="D12N6_MeTrfase_N"/>
</dbReference>
<name>A0ABW2L040_9BACT</name>
<feature type="domain" description="N6 adenine-specific DNA methyltransferase N-terminal" evidence="4">
    <location>
        <begin position="16"/>
        <end position="62"/>
    </location>
</feature>